<dbReference type="SUPFAM" id="SSF55326">
    <property type="entry name" value="PurM N-terminal domain-like"/>
    <property type="match status" value="1"/>
</dbReference>
<dbReference type="HAMAP" id="MF_02128">
    <property type="entry name" value="TMP_kinase"/>
    <property type="match status" value="1"/>
</dbReference>
<feature type="binding site" evidence="1">
    <location>
        <position position="40"/>
    </location>
    <ligand>
        <name>Mg(2+)</name>
        <dbReference type="ChEBI" id="CHEBI:18420"/>
        <label>3</label>
    </ligand>
</feature>
<dbReference type="PANTHER" id="PTHR30270:SF0">
    <property type="entry name" value="THIAMINE-MONOPHOSPHATE KINASE"/>
    <property type="match status" value="1"/>
</dbReference>
<keyword evidence="1" id="KW-0479">Metal-binding</keyword>
<keyword evidence="1" id="KW-0460">Magnesium</keyword>
<comment type="pathway">
    <text evidence="1">Cofactor biosynthesis; thiamine diphosphate biosynthesis; thiamine diphosphate from thiamine phosphate: step 1/1.</text>
</comment>
<dbReference type="EMBL" id="BJNY01000006">
    <property type="protein sequence ID" value="GED05746.1"/>
    <property type="molecule type" value="Genomic_DNA"/>
</dbReference>
<evidence type="ECO:0000313" key="4">
    <source>
        <dbReference type="EMBL" id="GED05746.1"/>
    </source>
</evidence>
<feature type="binding site" evidence="1">
    <location>
        <position position="54"/>
    </location>
    <ligand>
        <name>Mg(2+)</name>
        <dbReference type="ChEBI" id="CHEBI:18420"/>
        <label>4</label>
    </ligand>
</feature>
<dbReference type="Proteomes" id="UP000316612">
    <property type="component" value="Unassembled WGS sequence"/>
</dbReference>
<dbReference type="OrthoDB" id="9802811at2"/>
<feature type="binding site" evidence="1">
    <location>
        <position position="236"/>
    </location>
    <ligand>
        <name>Mg(2+)</name>
        <dbReference type="ChEBI" id="CHEBI:18420"/>
        <label>5</label>
    </ligand>
</feature>
<keyword evidence="1" id="KW-0808">Transferase</keyword>
<feature type="domain" description="PurM-like N-terminal" evidence="2">
    <location>
        <begin position="38"/>
        <end position="157"/>
    </location>
</feature>
<evidence type="ECO:0000256" key="1">
    <source>
        <dbReference type="HAMAP-Rule" id="MF_02128"/>
    </source>
</evidence>
<keyword evidence="1" id="KW-0784">Thiamine biosynthesis</keyword>
<reference evidence="4 5" key="1">
    <citation type="submission" date="2019-06" db="EMBL/GenBank/DDBJ databases">
        <title>Whole genome shotgun sequence of Glutamicibacter uratoxydans NBRC 15515.</title>
        <authorList>
            <person name="Hosoyama A."/>
            <person name="Uohara A."/>
            <person name="Ohji S."/>
            <person name="Ichikawa N."/>
        </authorList>
    </citation>
    <scope>NUCLEOTIDE SEQUENCE [LARGE SCALE GENOMIC DNA]</scope>
    <source>
        <strain evidence="4 5">NBRC 15515</strain>
    </source>
</reference>
<feature type="binding site" evidence="1">
    <location>
        <position position="165"/>
    </location>
    <ligand>
        <name>ATP</name>
        <dbReference type="ChEBI" id="CHEBI:30616"/>
    </ligand>
</feature>
<feature type="binding site" evidence="1">
    <location>
        <begin position="140"/>
        <end position="141"/>
    </location>
    <ligand>
        <name>ATP</name>
        <dbReference type="ChEBI" id="CHEBI:30616"/>
    </ligand>
</feature>
<proteinExistence type="inferred from homology"/>
<dbReference type="InterPro" id="IPR006283">
    <property type="entry name" value="ThiL-like"/>
</dbReference>
<comment type="miscellaneous">
    <text evidence="1">Reaction mechanism of ThiL seems to utilize a direct, inline transfer of the gamma-phosphate of ATP to TMP rather than a phosphorylated enzyme intermediate.</text>
</comment>
<dbReference type="SUPFAM" id="SSF56042">
    <property type="entry name" value="PurM C-terminal domain-like"/>
    <property type="match status" value="1"/>
</dbReference>
<feature type="binding site" evidence="1">
    <location>
        <position position="90"/>
    </location>
    <ligand>
        <name>Mg(2+)</name>
        <dbReference type="ChEBI" id="CHEBI:18420"/>
        <label>2</label>
    </ligand>
</feature>
<keyword evidence="5" id="KW-1185">Reference proteome</keyword>
<dbReference type="EC" id="2.7.4.16" evidence="1"/>
<feature type="binding site" evidence="1">
    <location>
        <position position="63"/>
    </location>
    <ligand>
        <name>substrate</name>
    </ligand>
</feature>
<sequence>MTIRQTNEIPTVSELGEQGILDAMLPLLSTRKANLGPGDDAGALKVKGSEVVVSVDTLVENQDFRQAWPSGFKHKAFDVGWKSIAQNVSDINAMGGVPTGAVVSLSLPGDLSVEWVKDLAAGMSAAIEALGAQDLAIVGGDLGRSTEISVTTTVLGECHHGKVLRTGAKPGDRIAVAGRLGSAGAGLAVLDSSKQWQTWNRSVRRLVDAQCRPEPPLESGPRAAVAGATAMMDISDGLLRDAVRMAKASKVNFNFDSTALESFKARLEPASLWLKQDPMTWVLEGGEDFGLLATFPASVEIPEEFTVIGQVQQQAGRRSLTKIDGEVVNGSRGFDHFSS</sequence>
<accession>A0A4Y4DLC7</accession>
<comment type="caution">
    <text evidence="1">Lacks conserved residue(s) required for the propagation of feature annotation.</text>
</comment>
<comment type="caution">
    <text evidence="4">The sequence shown here is derived from an EMBL/GenBank/DDBJ whole genome shotgun (WGS) entry which is preliminary data.</text>
</comment>
<dbReference type="GO" id="GO:0009030">
    <property type="term" value="F:thiamine-phosphate kinase activity"/>
    <property type="evidence" value="ECO:0007669"/>
    <property type="project" value="UniProtKB-UniRule"/>
</dbReference>
<feature type="binding site" evidence="1">
    <location>
        <position position="56"/>
    </location>
    <ligand>
        <name>Mg(2+)</name>
        <dbReference type="ChEBI" id="CHEBI:18420"/>
        <label>2</label>
    </ligand>
</feature>
<dbReference type="Gene3D" id="3.90.650.10">
    <property type="entry name" value="PurM-like C-terminal domain"/>
    <property type="match status" value="1"/>
</dbReference>
<name>A0A4Y4DLC7_GLUUR</name>
<dbReference type="GO" id="GO:0009229">
    <property type="term" value="P:thiamine diphosphate biosynthetic process"/>
    <property type="evidence" value="ECO:0007669"/>
    <property type="project" value="UniProtKB-UniRule"/>
</dbReference>
<dbReference type="InterPro" id="IPR016188">
    <property type="entry name" value="PurM-like_N"/>
</dbReference>
<dbReference type="CDD" id="cd02194">
    <property type="entry name" value="ThiL"/>
    <property type="match status" value="1"/>
</dbReference>
<dbReference type="InterPro" id="IPR036921">
    <property type="entry name" value="PurM-like_N_sf"/>
</dbReference>
<dbReference type="RefSeq" id="WP_141363122.1">
    <property type="nucleotide sequence ID" value="NZ_BAAAJL010000007.1"/>
</dbReference>
<keyword evidence="1 4" id="KW-0418">Kinase</keyword>
<dbReference type="GO" id="GO:0005524">
    <property type="term" value="F:ATP binding"/>
    <property type="evidence" value="ECO:0007669"/>
    <property type="project" value="UniProtKB-UniRule"/>
</dbReference>
<dbReference type="PANTHER" id="PTHR30270">
    <property type="entry name" value="THIAMINE-MONOPHOSPHATE KINASE"/>
    <property type="match status" value="1"/>
</dbReference>
<feature type="binding site" evidence="1">
    <location>
        <position position="287"/>
    </location>
    <ligand>
        <name>substrate</name>
    </ligand>
</feature>
<dbReference type="NCBIfam" id="TIGR01379">
    <property type="entry name" value="thiL"/>
    <property type="match status" value="1"/>
</dbReference>
<feature type="binding site" evidence="1">
    <location>
        <position position="334"/>
    </location>
    <ligand>
        <name>substrate</name>
    </ligand>
</feature>
<feature type="domain" description="PurM-like C-terminal" evidence="3">
    <location>
        <begin position="169"/>
        <end position="278"/>
    </location>
</feature>
<evidence type="ECO:0000259" key="2">
    <source>
        <dbReference type="Pfam" id="PF00586"/>
    </source>
</evidence>
<feature type="binding site" evidence="1">
    <location>
        <position position="90"/>
    </location>
    <ligand>
        <name>Mg(2+)</name>
        <dbReference type="ChEBI" id="CHEBI:18420"/>
        <label>4</label>
    </ligand>
</feature>
<dbReference type="GO" id="GO:0000287">
    <property type="term" value="F:magnesium ion binding"/>
    <property type="evidence" value="ECO:0007669"/>
    <property type="project" value="UniProtKB-UniRule"/>
</dbReference>
<dbReference type="Gene3D" id="3.30.1330.10">
    <property type="entry name" value="PurM-like, N-terminal domain"/>
    <property type="match status" value="1"/>
</dbReference>
<feature type="binding site" evidence="1">
    <location>
        <position position="233"/>
    </location>
    <ligand>
        <name>Mg(2+)</name>
        <dbReference type="ChEBI" id="CHEBI:18420"/>
        <label>3</label>
    </ligand>
</feature>
<feature type="binding site" evidence="1">
    <location>
        <position position="56"/>
    </location>
    <ligand>
        <name>Mg(2+)</name>
        <dbReference type="ChEBI" id="CHEBI:18420"/>
        <label>1</label>
    </ligand>
</feature>
<gene>
    <name evidence="1 4" type="primary">thiL</name>
    <name evidence="4" type="ORF">AUR04nite_12780</name>
</gene>
<dbReference type="UniPathway" id="UPA00060">
    <property type="reaction ID" value="UER00142"/>
</dbReference>
<keyword evidence="1" id="KW-0547">Nucleotide-binding</keyword>
<dbReference type="InterPro" id="IPR010918">
    <property type="entry name" value="PurM-like_C_dom"/>
</dbReference>
<dbReference type="GO" id="GO:0009228">
    <property type="term" value="P:thiamine biosynthetic process"/>
    <property type="evidence" value="ECO:0007669"/>
    <property type="project" value="UniProtKB-KW"/>
</dbReference>
<comment type="similarity">
    <text evidence="1">Belongs to the thiamine-monophosphate kinase family.</text>
</comment>
<dbReference type="AlphaFoldDB" id="A0A4Y4DLC7"/>
<feature type="binding site" evidence="1">
    <location>
        <position position="90"/>
    </location>
    <ligand>
        <name>Mg(2+)</name>
        <dbReference type="ChEBI" id="CHEBI:18420"/>
        <label>3</label>
    </ligand>
</feature>
<organism evidence="4 5">
    <name type="scientific">Glutamicibacter uratoxydans</name>
    <name type="common">Arthrobacter uratoxydans</name>
    <dbReference type="NCBI Taxonomy" id="43667"/>
    <lineage>
        <taxon>Bacteria</taxon>
        <taxon>Bacillati</taxon>
        <taxon>Actinomycetota</taxon>
        <taxon>Actinomycetes</taxon>
        <taxon>Micrococcales</taxon>
        <taxon>Micrococcaceae</taxon>
        <taxon>Glutamicibacter</taxon>
    </lineage>
</organism>
<evidence type="ECO:0000259" key="3">
    <source>
        <dbReference type="Pfam" id="PF02769"/>
    </source>
</evidence>
<dbReference type="PIRSF" id="PIRSF005303">
    <property type="entry name" value="Thiam_monoph_kin"/>
    <property type="match status" value="1"/>
</dbReference>
<dbReference type="Pfam" id="PF02769">
    <property type="entry name" value="AIRS_C"/>
    <property type="match status" value="1"/>
</dbReference>
<evidence type="ECO:0000313" key="5">
    <source>
        <dbReference type="Proteomes" id="UP000316612"/>
    </source>
</evidence>
<feature type="binding site" evidence="1">
    <location>
        <position position="141"/>
    </location>
    <ligand>
        <name>Mg(2+)</name>
        <dbReference type="ChEBI" id="CHEBI:18420"/>
        <label>1</label>
    </ligand>
</feature>
<keyword evidence="1" id="KW-0067">ATP-binding</keyword>
<dbReference type="InterPro" id="IPR036676">
    <property type="entry name" value="PurM-like_C_sf"/>
</dbReference>
<comment type="function">
    <text evidence="1">Catalyzes the ATP-dependent phosphorylation of thiamine-monophosphate (TMP) to form thiamine-pyrophosphate (TPP), the active form of vitamin B1.</text>
</comment>
<feature type="binding site" evidence="1">
    <location>
        <position position="40"/>
    </location>
    <ligand>
        <name>Mg(2+)</name>
        <dbReference type="ChEBI" id="CHEBI:18420"/>
        <label>4</label>
    </ligand>
</feature>
<comment type="catalytic activity">
    <reaction evidence="1">
        <text>thiamine phosphate + ATP = thiamine diphosphate + ADP</text>
        <dbReference type="Rhea" id="RHEA:15913"/>
        <dbReference type="ChEBI" id="CHEBI:30616"/>
        <dbReference type="ChEBI" id="CHEBI:37575"/>
        <dbReference type="ChEBI" id="CHEBI:58937"/>
        <dbReference type="ChEBI" id="CHEBI:456216"/>
        <dbReference type="EC" id="2.7.4.16"/>
    </reaction>
</comment>
<dbReference type="Pfam" id="PF00586">
    <property type="entry name" value="AIRS"/>
    <property type="match status" value="1"/>
</dbReference>
<feature type="binding site" evidence="1">
    <location>
        <position position="235"/>
    </location>
    <ligand>
        <name>ATP</name>
        <dbReference type="ChEBI" id="CHEBI:30616"/>
    </ligand>
</feature>
<protein>
    <recommendedName>
        <fullName evidence="1">Thiamine-monophosphate kinase</fullName>
        <shortName evidence="1">TMP kinase</shortName>
        <shortName evidence="1">Thiamine-phosphate kinase</shortName>
        <ecNumber evidence="1">2.7.4.16</ecNumber>
    </recommendedName>
</protein>